<dbReference type="AlphaFoldDB" id="A0A521CJL7"/>
<sequence>MTETPHLDIVPFSEPHFEAIFSNDNIRLGELLKVETPNNWTTFAEAKEAVHFLYQTFKSLGDERIWGSYFIILRNERTLIGTGGFKGKPDNDNQVEIGYEINPLYRNKGFVTQAVQALIEIAFTNNAQSIKAHTLHLESPSSKVLKKCGFTFKGTINDTDDGPAWCWLLQKP</sequence>
<dbReference type="InterPro" id="IPR016181">
    <property type="entry name" value="Acyl_CoA_acyltransferase"/>
</dbReference>
<dbReference type="GO" id="GO:0016747">
    <property type="term" value="F:acyltransferase activity, transferring groups other than amino-acyl groups"/>
    <property type="evidence" value="ECO:0007669"/>
    <property type="project" value="InterPro"/>
</dbReference>
<evidence type="ECO:0000313" key="3">
    <source>
        <dbReference type="Proteomes" id="UP000315971"/>
    </source>
</evidence>
<dbReference type="InterPro" id="IPR000182">
    <property type="entry name" value="GNAT_dom"/>
</dbReference>
<evidence type="ECO:0000259" key="1">
    <source>
        <dbReference type="PROSITE" id="PS51186"/>
    </source>
</evidence>
<dbReference type="RefSeq" id="WP_142603087.1">
    <property type="nucleotide sequence ID" value="NZ_FXSZ01000004.1"/>
</dbReference>
<dbReference type="InterPro" id="IPR051531">
    <property type="entry name" value="N-acetyltransferase"/>
</dbReference>
<dbReference type="PROSITE" id="PS51186">
    <property type="entry name" value="GNAT"/>
    <property type="match status" value="1"/>
</dbReference>
<evidence type="ECO:0000313" key="2">
    <source>
        <dbReference type="EMBL" id="SMO59653.1"/>
    </source>
</evidence>
<dbReference type="Proteomes" id="UP000315971">
    <property type="component" value="Unassembled WGS sequence"/>
</dbReference>
<name>A0A521CJL7_9SPHI</name>
<organism evidence="2 3">
    <name type="scientific">Solitalea koreensis</name>
    <dbReference type="NCBI Taxonomy" id="543615"/>
    <lineage>
        <taxon>Bacteria</taxon>
        <taxon>Pseudomonadati</taxon>
        <taxon>Bacteroidota</taxon>
        <taxon>Sphingobacteriia</taxon>
        <taxon>Sphingobacteriales</taxon>
        <taxon>Sphingobacteriaceae</taxon>
        <taxon>Solitalea</taxon>
    </lineage>
</organism>
<dbReference type="PANTHER" id="PTHR43792:SF13">
    <property type="entry name" value="ACETYLTRANSFERASE"/>
    <property type="match status" value="1"/>
</dbReference>
<dbReference type="PANTHER" id="PTHR43792">
    <property type="entry name" value="GNAT FAMILY, PUTATIVE (AFU_ORTHOLOGUE AFUA_3G00765)-RELATED-RELATED"/>
    <property type="match status" value="1"/>
</dbReference>
<dbReference type="SUPFAM" id="SSF55729">
    <property type="entry name" value="Acyl-CoA N-acyltransferases (Nat)"/>
    <property type="match status" value="1"/>
</dbReference>
<accession>A0A521CJL7</accession>
<gene>
    <name evidence="2" type="ORF">SAMN06265350_104140</name>
</gene>
<reference evidence="2 3" key="1">
    <citation type="submission" date="2017-05" db="EMBL/GenBank/DDBJ databases">
        <authorList>
            <person name="Varghese N."/>
            <person name="Submissions S."/>
        </authorList>
    </citation>
    <scope>NUCLEOTIDE SEQUENCE [LARGE SCALE GENOMIC DNA]</scope>
    <source>
        <strain evidence="2 3">DSM 21342</strain>
    </source>
</reference>
<dbReference type="OrthoDB" id="9811523at2"/>
<feature type="domain" description="N-acetyltransferase" evidence="1">
    <location>
        <begin position="7"/>
        <end position="172"/>
    </location>
</feature>
<keyword evidence="2" id="KW-0808">Transferase</keyword>
<protein>
    <submittedName>
        <fullName evidence="2">Protein N-acetyltransferase, RimJ/RimL family</fullName>
    </submittedName>
</protein>
<dbReference type="Gene3D" id="3.40.630.30">
    <property type="match status" value="1"/>
</dbReference>
<dbReference type="Pfam" id="PF13302">
    <property type="entry name" value="Acetyltransf_3"/>
    <property type="match status" value="1"/>
</dbReference>
<keyword evidence="3" id="KW-1185">Reference proteome</keyword>
<proteinExistence type="predicted"/>
<dbReference type="EMBL" id="FXSZ01000004">
    <property type="protein sequence ID" value="SMO59653.1"/>
    <property type="molecule type" value="Genomic_DNA"/>
</dbReference>